<name>A0A6M5UJM2_9MICO</name>
<protein>
    <submittedName>
        <fullName evidence="1">Uncharacterized protein</fullName>
    </submittedName>
</protein>
<dbReference type="Proteomes" id="UP000451354">
    <property type="component" value="Plasmid pCPRO01"/>
</dbReference>
<keyword evidence="2" id="KW-1185">Reference proteome</keyword>
<proteinExistence type="predicted"/>
<reference evidence="2" key="1">
    <citation type="journal article" date="2022" name="Int. J. Syst. Evol. Microbiol.">
        <title>Cellulosimicrobium protaetiae sp. nov., isolated from the gut of the larva of Protaetia brevitarsis seulensis.</title>
        <authorList>
            <person name="Le Han H."/>
            <person name="Nguyen T.T.H."/>
            <person name="Li Z."/>
            <person name="Shin N.R."/>
            <person name="Kim S.G."/>
        </authorList>
    </citation>
    <scope>NUCLEOTIDE SEQUENCE [LARGE SCALE GENOMIC DNA]</scope>
    <source>
        <strain evidence="2">BI34</strain>
    </source>
</reference>
<sequence>MTVEWFDLGQRLYAARTGQPVARLAHAPIVDAPCPVAVRARRDGDQVSITAGVEGVEPAHATGPAALDLLGTLGVTVASDTGATLVTDDPATLPLLHRLGRTAEPDTDLDAVAAHIAWWRDRADFPGGRAVVETLDACRTRWLLGTAPESERAPTTWRRWLGITDDSVTGLLALHAMLGDGDPLQWLDALADDDEYAYGRAQTDHGDGYDWRRPDTTSRAALGLRSRCDASDLHAAALLTDPIYRRRALHTGHVVTGTAHPLADKLRRVEVTAARLDARLRPGNDVHGWTGPPASSGPAFSATIASATVRAGRLVLTLSGTTGTGAPSDGATVTLIPQPPSLSRQRQGRRTYRTLYSARRSWLTTGRTPTTTRRPVPLDVLVAGAEPS</sequence>
<accession>A0A6M5UJM2</accession>
<evidence type="ECO:0000313" key="2">
    <source>
        <dbReference type="Proteomes" id="UP000451354"/>
    </source>
</evidence>
<dbReference type="AlphaFoldDB" id="A0A6M5UJM2"/>
<geneLocation type="plasmid" evidence="1 2">
    <name>pCPRO01</name>
</geneLocation>
<gene>
    <name evidence="1" type="ORF">FIC82_019955</name>
</gene>
<dbReference type="RefSeq" id="WP_168732361.1">
    <property type="nucleotide sequence ID" value="NZ_CP052758.1"/>
</dbReference>
<organism evidence="1 2">
    <name type="scientific">Cellulosimicrobium protaetiae</name>
    <dbReference type="NCBI Taxonomy" id="2587808"/>
    <lineage>
        <taxon>Bacteria</taxon>
        <taxon>Bacillati</taxon>
        <taxon>Actinomycetota</taxon>
        <taxon>Actinomycetes</taxon>
        <taxon>Micrococcales</taxon>
        <taxon>Promicromonosporaceae</taxon>
        <taxon>Cellulosimicrobium</taxon>
    </lineage>
</organism>
<keyword evidence="1" id="KW-0614">Plasmid</keyword>
<evidence type="ECO:0000313" key="1">
    <source>
        <dbReference type="EMBL" id="QJW38666.1"/>
    </source>
</evidence>
<dbReference type="EMBL" id="CP052758">
    <property type="protein sequence ID" value="QJW38666.1"/>
    <property type="molecule type" value="Genomic_DNA"/>
</dbReference>
<dbReference type="KEGG" id="cprt:FIC82_019955"/>